<sequence length="254" mass="29074">MKDVNIKVLINRKQFTQQDMDVWKKQRIKKAYKTLHIKIPQKASISEMSDKLTKWKVQLSDDEISKILRKKLFFSKYVMKVAGRLSGKKRRVARTTILAKGISVDKFSKLLDLLMVEAAKEHRKVNLSVYPEHYVLTPDKNGVLEVIETTGNAPVPVQFFITFGDESGLTEPKNPKFTHQSAGVAKLEDGTIIGGVRHQFRDTPAGIECRLAVEFPVLCPPIIVNAHQKHLAVEFTNWLIWIIKNQNEMENFVH</sequence>
<evidence type="ECO:0000313" key="2">
    <source>
        <dbReference type="Proteomes" id="UP000245845"/>
    </source>
</evidence>
<keyword evidence="2" id="KW-1185">Reference proteome</keyword>
<comment type="caution">
    <text evidence="1">The sequence shown here is derived from an EMBL/GenBank/DDBJ whole genome shotgun (WGS) entry which is preliminary data.</text>
</comment>
<gene>
    <name evidence="1" type="ORF">A8806_101565</name>
</gene>
<proteinExistence type="predicted"/>
<organism evidence="1 2">
    <name type="scientific">Faecalicatena orotica</name>
    <dbReference type="NCBI Taxonomy" id="1544"/>
    <lineage>
        <taxon>Bacteria</taxon>
        <taxon>Bacillati</taxon>
        <taxon>Bacillota</taxon>
        <taxon>Clostridia</taxon>
        <taxon>Lachnospirales</taxon>
        <taxon>Lachnospiraceae</taxon>
        <taxon>Faecalicatena</taxon>
    </lineage>
</organism>
<accession>A0A2Y9B9C2</accession>
<dbReference type="Proteomes" id="UP000245845">
    <property type="component" value="Unassembled WGS sequence"/>
</dbReference>
<evidence type="ECO:0000313" key="1">
    <source>
        <dbReference type="EMBL" id="PWJ32277.1"/>
    </source>
</evidence>
<dbReference type="EMBL" id="QGDL01000001">
    <property type="protein sequence ID" value="PWJ32277.1"/>
    <property type="molecule type" value="Genomic_DNA"/>
</dbReference>
<dbReference type="RefSeq" id="WP_109729627.1">
    <property type="nucleotide sequence ID" value="NZ_BAAACK010000007.1"/>
</dbReference>
<dbReference type="AlphaFoldDB" id="A0A2Y9B9C2"/>
<dbReference type="OrthoDB" id="2284173at2"/>
<reference evidence="1 2" key="1">
    <citation type="submission" date="2018-05" db="EMBL/GenBank/DDBJ databases">
        <title>The Hungate 1000. A catalogue of reference genomes from the rumen microbiome.</title>
        <authorList>
            <person name="Kelly W."/>
        </authorList>
    </citation>
    <scope>NUCLEOTIDE SEQUENCE [LARGE SCALE GENOMIC DNA]</scope>
    <source>
        <strain evidence="1 2">NLAE-zl-C242</strain>
    </source>
</reference>
<protein>
    <submittedName>
        <fullName evidence="1">Uncharacterized protein</fullName>
    </submittedName>
</protein>
<name>A0A2Y9B9C2_9FIRM</name>